<feature type="repeat" description="WD" evidence="3">
    <location>
        <begin position="257"/>
        <end position="287"/>
    </location>
</feature>
<dbReference type="SMART" id="SM00320">
    <property type="entry name" value="WD40"/>
    <property type="match status" value="6"/>
</dbReference>
<dbReference type="Gene3D" id="2.130.10.10">
    <property type="entry name" value="YVTN repeat-like/Quinoprotein amine dehydrogenase"/>
    <property type="match status" value="2"/>
</dbReference>
<dbReference type="OrthoDB" id="674604at2759"/>
<dbReference type="EMBL" id="JAKOGI010000149">
    <property type="protein sequence ID" value="KAJ8441944.1"/>
    <property type="molecule type" value="Genomic_DNA"/>
</dbReference>
<evidence type="ECO:0008006" key="7">
    <source>
        <dbReference type="Google" id="ProtNLM"/>
    </source>
</evidence>
<organism evidence="5 6">
    <name type="scientific">Carnegiea gigantea</name>
    <dbReference type="NCBI Taxonomy" id="171969"/>
    <lineage>
        <taxon>Eukaryota</taxon>
        <taxon>Viridiplantae</taxon>
        <taxon>Streptophyta</taxon>
        <taxon>Embryophyta</taxon>
        <taxon>Tracheophyta</taxon>
        <taxon>Spermatophyta</taxon>
        <taxon>Magnoliopsida</taxon>
        <taxon>eudicotyledons</taxon>
        <taxon>Gunneridae</taxon>
        <taxon>Pentapetalae</taxon>
        <taxon>Caryophyllales</taxon>
        <taxon>Cactineae</taxon>
        <taxon>Cactaceae</taxon>
        <taxon>Cactoideae</taxon>
        <taxon>Echinocereeae</taxon>
        <taxon>Carnegiea</taxon>
    </lineage>
</organism>
<dbReference type="SUPFAM" id="SSF50978">
    <property type="entry name" value="WD40 repeat-like"/>
    <property type="match status" value="1"/>
</dbReference>
<name>A0A9Q1QHG0_9CARY</name>
<evidence type="ECO:0000256" key="1">
    <source>
        <dbReference type="ARBA" id="ARBA00022574"/>
    </source>
</evidence>
<dbReference type="Pfam" id="PF00400">
    <property type="entry name" value="WD40"/>
    <property type="match status" value="5"/>
</dbReference>
<keyword evidence="6" id="KW-1185">Reference proteome</keyword>
<sequence>MMSPLERESHLRRVKFGQLLLHCNKEEDEEDQEEGYNSRRPSSASDQTTTTNSNDEDDATSSLAFSPWSQASSYIKSPWSNLSPPPPPMTRHVTRTRARNNCGFALMGCLLREDGHVYSLAVRGGTLYTGSNSKNIRVWKSFRDAGGFKSASGFVKAIVVAKDGRVYTAHHDGKVRVWTRNGKRVGTLPKLKDFLKCSINPNNYVEVRRRRKVPKIRHYDAVSCLALNEEAGLLYSGSWDKTIKVWRLNDFKCIESINAHDDAINAVVVGFGGVVFSGSADGTLKVWRREMVARGRHVHVRTLLEGDHAVTSLAVAEDGGGGVLYSGASDGLVRFWEEEEDEMAYGGVLRGHKMAVLCLAAAGCLVISGSADKSTTIIDPLNGTMTADYAEEIDPMEATEWCPN</sequence>
<keyword evidence="2" id="KW-0677">Repeat</keyword>
<dbReference type="FunFam" id="2.130.10.10:FF:000775">
    <property type="entry name" value="BnaA09g28200D protein"/>
    <property type="match status" value="1"/>
</dbReference>
<evidence type="ECO:0000313" key="6">
    <source>
        <dbReference type="Proteomes" id="UP001153076"/>
    </source>
</evidence>
<dbReference type="InterPro" id="IPR020472">
    <property type="entry name" value="WD40_PAC1"/>
</dbReference>
<proteinExistence type="predicted"/>
<evidence type="ECO:0000313" key="5">
    <source>
        <dbReference type="EMBL" id="KAJ8441944.1"/>
    </source>
</evidence>
<comment type="caution">
    <text evidence="5">The sequence shown here is derived from an EMBL/GenBank/DDBJ whole genome shotgun (WGS) entry which is preliminary data.</text>
</comment>
<protein>
    <recommendedName>
        <fullName evidence="7">Transducin/WD40 repeat-like superfamily protein</fullName>
    </recommendedName>
</protein>
<evidence type="ECO:0000256" key="3">
    <source>
        <dbReference type="PROSITE-ProRule" id="PRU00221"/>
    </source>
</evidence>
<dbReference type="InterPro" id="IPR036322">
    <property type="entry name" value="WD40_repeat_dom_sf"/>
</dbReference>
<dbReference type="PRINTS" id="PR00320">
    <property type="entry name" value="GPROTEINBRPT"/>
</dbReference>
<feature type="compositionally biased region" description="Polar residues" evidence="4">
    <location>
        <begin position="39"/>
        <end position="53"/>
    </location>
</feature>
<evidence type="ECO:0000256" key="4">
    <source>
        <dbReference type="SAM" id="MobiDB-lite"/>
    </source>
</evidence>
<dbReference type="InterPro" id="IPR015943">
    <property type="entry name" value="WD40/YVTN_repeat-like_dom_sf"/>
</dbReference>
<keyword evidence="1 3" id="KW-0853">WD repeat</keyword>
<dbReference type="Proteomes" id="UP001153076">
    <property type="component" value="Unassembled WGS sequence"/>
</dbReference>
<gene>
    <name evidence="5" type="ORF">Cgig2_020089</name>
</gene>
<feature type="repeat" description="WD" evidence="3">
    <location>
        <begin position="303"/>
        <end position="346"/>
    </location>
</feature>
<accession>A0A9Q1QHG0</accession>
<dbReference type="PANTHER" id="PTHR22844">
    <property type="entry name" value="F-BOX AND WD40 DOMAIN PROTEIN"/>
    <property type="match status" value="1"/>
</dbReference>
<dbReference type="PROSITE" id="PS50082">
    <property type="entry name" value="WD_REPEATS_2"/>
    <property type="match status" value="3"/>
</dbReference>
<reference evidence="5" key="1">
    <citation type="submission" date="2022-04" db="EMBL/GenBank/DDBJ databases">
        <title>Carnegiea gigantea Genome sequencing and assembly v2.</title>
        <authorList>
            <person name="Copetti D."/>
            <person name="Sanderson M.J."/>
            <person name="Burquez A."/>
            <person name="Wojciechowski M.F."/>
        </authorList>
    </citation>
    <scope>NUCLEOTIDE SEQUENCE</scope>
    <source>
        <strain evidence="5">SGP5-SGP5p</strain>
        <tissue evidence="5">Aerial part</tissue>
    </source>
</reference>
<dbReference type="AlphaFoldDB" id="A0A9Q1QHG0"/>
<dbReference type="InterPro" id="IPR001680">
    <property type="entry name" value="WD40_rpt"/>
</dbReference>
<feature type="repeat" description="WD" evidence="3">
    <location>
        <begin position="215"/>
        <end position="256"/>
    </location>
</feature>
<dbReference type="PROSITE" id="PS50294">
    <property type="entry name" value="WD_REPEATS_REGION"/>
    <property type="match status" value="1"/>
</dbReference>
<feature type="region of interest" description="Disordered" evidence="4">
    <location>
        <begin position="24"/>
        <end position="62"/>
    </location>
</feature>
<dbReference type="InterPro" id="IPR045182">
    <property type="entry name" value="JINGUBANG-like"/>
</dbReference>
<evidence type="ECO:0000256" key="2">
    <source>
        <dbReference type="ARBA" id="ARBA00022737"/>
    </source>
</evidence>
<dbReference type="PANTHER" id="PTHR22844:SF370">
    <property type="entry name" value="OS12G0594000 PROTEIN"/>
    <property type="match status" value="1"/>
</dbReference>